<keyword evidence="1" id="KW-0175">Coiled coil</keyword>
<feature type="region of interest" description="Disordered" evidence="2">
    <location>
        <begin position="347"/>
        <end position="368"/>
    </location>
</feature>
<feature type="compositionally biased region" description="Low complexity" evidence="2">
    <location>
        <begin position="174"/>
        <end position="185"/>
    </location>
</feature>
<reference evidence="4" key="1">
    <citation type="submission" date="1998-01" db="EMBL/GenBank/DDBJ databases">
        <title>Unusual features of the Drosophila melanogaster telomere transposable element HeT-A are conserved in Drosophila yakuba telomere elements.</title>
        <authorList>
            <person name="Pardue M.L."/>
            <person name="Danilevskaya O.N."/>
            <person name="Tan C."/>
            <person name="Wong J."/>
            <person name="Alibhai M."/>
        </authorList>
    </citation>
    <scope>NUCLEOTIDE SEQUENCE</scope>
</reference>
<gene>
    <name evidence="4 5" type="primary">gag</name>
</gene>
<evidence type="ECO:0000256" key="2">
    <source>
        <dbReference type="SAM" id="MobiDB-lite"/>
    </source>
</evidence>
<dbReference type="SMART" id="SM00596">
    <property type="entry name" value="PRE_C2HC"/>
    <property type="match status" value="1"/>
</dbReference>
<feature type="region of interest" description="Disordered" evidence="2">
    <location>
        <begin position="417"/>
        <end position="450"/>
    </location>
</feature>
<feature type="region of interest" description="Disordered" evidence="2">
    <location>
        <begin position="811"/>
        <end position="863"/>
    </location>
</feature>
<dbReference type="OrthoDB" id="7873080at2759"/>
<proteinExistence type="predicted"/>
<dbReference type="AlphaFoldDB" id="O44939"/>
<dbReference type="InterPro" id="IPR006579">
    <property type="entry name" value="Pre_C2HC_dom"/>
</dbReference>
<evidence type="ECO:0000313" key="4">
    <source>
        <dbReference type="EMBL" id="AAC01742.1"/>
    </source>
</evidence>
<organism evidence="4">
    <name type="scientific">Drosophila yakuba</name>
    <name type="common">Fruit fly</name>
    <dbReference type="NCBI Taxonomy" id="7245"/>
    <lineage>
        <taxon>Eukaryota</taxon>
        <taxon>Metazoa</taxon>
        <taxon>Ecdysozoa</taxon>
        <taxon>Arthropoda</taxon>
        <taxon>Hexapoda</taxon>
        <taxon>Insecta</taxon>
        <taxon>Pterygota</taxon>
        <taxon>Neoptera</taxon>
        <taxon>Endopterygota</taxon>
        <taxon>Diptera</taxon>
        <taxon>Brachycera</taxon>
        <taxon>Muscomorpha</taxon>
        <taxon>Ephydroidea</taxon>
        <taxon>Drosophilidae</taxon>
        <taxon>Drosophila</taxon>
        <taxon>Sophophora</taxon>
    </lineage>
</organism>
<feature type="region of interest" description="Disordered" evidence="2">
    <location>
        <begin position="769"/>
        <end position="791"/>
    </location>
</feature>
<dbReference type="Pfam" id="PF07530">
    <property type="entry name" value="PRE_C2HC"/>
    <property type="match status" value="1"/>
</dbReference>
<feature type="domain" description="Pre-C2HC" evidence="3">
    <location>
        <begin position="546"/>
        <end position="616"/>
    </location>
</feature>
<feature type="compositionally biased region" description="Polar residues" evidence="2">
    <location>
        <begin position="846"/>
        <end position="862"/>
    </location>
</feature>
<accession>O44939</accession>
<feature type="region of interest" description="Disordered" evidence="2">
    <location>
        <begin position="161"/>
        <end position="193"/>
    </location>
</feature>
<feature type="compositionally biased region" description="Polar residues" evidence="2">
    <location>
        <begin position="300"/>
        <end position="312"/>
    </location>
</feature>
<evidence type="ECO:0000313" key="5">
    <source>
        <dbReference type="FlyBase" id="FBgn0023553"/>
    </source>
</evidence>
<feature type="region of interest" description="Disordered" evidence="2">
    <location>
        <begin position="300"/>
        <end position="319"/>
    </location>
</feature>
<sequence length="895" mass="99153">MAQVILSDDSSNDEVLSLFSSPESQNTPFYLEISPMSQNSNNSQFNISIINMKKSSSNSAINSLKNPSEAAIKIINSLTYKGKENRENKNAQKDPLFLTNTNKETAGAKSSVSNGPVVSLLSVTHTNRGKKLTTAHNTNAAETTNTNMDDKKSGALRNFPFPTHEDNSMERNLSSSTKIGSKSISPHSLSPTHTSKVINISTNSRSKSPALANADTLHKLANIYDNSRDHNQGETQHKFITRNTFFQNLYPKPDISKLSLKNKATILAKTTKNKCISPQLKGASLCSPVQPNLNFKVTTTHSMGNTSASRTLNRPAAKRDLFNSPPNSTNALPMSFSEVVAGTGPGIVASSDPAPITKTPGKRTNTNMDMDSFSYKTPNKKACVPTNFATPNPFPPLATPIFKSKAAKSIVEEIKAPRHPVESEKASARSVPAQTEIAPPPPKNSATELPPWQIVPQSRRAPPIHIKNVREIVPLLEKLNYSAGVDSFTTKTSIGNGVTIQAKDLTAHRIIKDILAKSGIPYYSNQNKSERGFRVVIRHLHPSTPCSWITSELQKLGHQTKFTRNMTNPATGGPMRMHEIEIVSAMDGSHLRILSIKQLGGQKVEIERKNRTRELVQCFRCQGFRHARNTCMKPPRCMKCAGQHWSSECTKPRSTPATCSNCQGNHISAYKGCPAYKAEKQKLAVNRIDFHKIRTIMDAKSNNNERQPRPPFNKTPRLPYSTEMAEARKEAARKSAMNPFRQNVKDSRPNLPYLSSHEIAIQKRLNKWRRSTNKASTNSRTNPKVKAPNMTKNPAQRHLEKFQNGLRKEQKNVEKAMEHKQGKDDSPPTTSRAALANLKPKIVKETTPSPQNINTFPENSQPDDPVIKLANRVDNLEKKIDILMALIIQARNAHE</sequence>
<feature type="coiled-coil region" evidence="1">
    <location>
        <begin position="866"/>
        <end position="893"/>
    </location>
</feature>
<feature type="compositionally biased region" description="Basic and acidic residues" evidence="2">
    <location>
        <begin position="811"/>
        <end position="826"/>
    </location>
</feature>
<name>O44939_DROYA</name>
<protein>
    <submittedName>
        <fullName evidence="4">Gag protein</fullName>
    </submittedName>
</protein>
<feature type="compositionally biased region" description="Basic and acidic residues" evidence="2">
    <location>
        <begin position="417"/>
        <end position="427"/>
    </location>
</feature>
<dbReference type="EMBL" id="AF043258">
    <property type="protein sequence ID" value="AAC01742.1"/>
    <property type="molecule type" value="Genomic_DNA"/>
</dbReference>
<evidence type="ECO:0000256" key="1">
    <source>
        <dbReference type="SAM" id="Coils"/>
    </source>
</evidence>
<evidence type="ECO:0000259" key="3">
    <source>
        <dbReference type="SMART" id="SM00596"/>
    </source>
</evidence>
<dbReference type="FlyBase" id="FBgn0023553">
    <property type="gene designation" value="Dyak\HeT-A\gag"/>
</dbReference>
<feature type="compositionally biased region" description="Polar residues" evidence="2">
    <location>
        <begin position="773"/>
        <end position="782"/>
    </location>
</feature>